<protein>
    <submittedName>
        <fullName evidence="3">Acid phosphatase</fullName>
        <ecNumber evidence="3">3.1.3.27</ecNumber>
    </submittedName>
</protein>
<keyword evidence="3" id="KW-0378">Hydrolase</keyword>
<dbReference type="InterPro" id="IPR001011">
    <property type="entry name" value="Acid_Pase_classA_bac"/>
</dbReference>
<dbReference type="InterPro" id="IPR036938">
    <property type="entry name" value="PAP2/HPO_sf"/>
</dbReference>
<comment type="caution">
    <text evidence="3">The sequence shown here is derived from an EMBL/GenBank/DDBJ whole genome shotgun (WGS) entry which is preliminary data.</text>
</comment>
<gene>
    <name evidence="3" type="ORF">EVA_04627</name>
</gene>
<dbReference type="PRINTS" id="PR00483">
    <property type="entry name" value="BACPHPHTASE"/>
</dbReference>
<evidence type="ECO:0000256" key="1">
    <source>
        <dbReference type="SAM" id="MobiDB-lite"/>
    </source>
</evidence>
<dbReference type="EC" id="3.1.3.27" evidence="3"/>
<feature type="domain" description="Phosphatidic acid phosphatase type 2/haloperoxidase" evidence="2">
    <location>
        <begin position="75"/>
        <end position="190"/>
    </location>
</feature>
<sequence>MSEAERTAALLPPPPAVTESVQTDELAREAGIPLRAGERGDMARYDSKKVSSKWIEGMMSPVLGVTLGKKTTPALHRLIAVTLDAAKASGKAAKLKYYGRLRPFVLHPDDLTCDKDARDHLNEKSSYPSGHTTAVWAAGLALSAAVPEKADKILDRAFQAGESRWICGHHWKSDVEAGRALAAATYAGLTADPDYLR</sequence>
<dbReference type="GO" id="GO:0003993">
    <property type="term" value="F:acid phosphatase activity"/>
    <property type="evidence" value="ECO:0007669"/>
    <property type="project" value="InterPro"/>
</dbReference>
<name>J9H1G6_9ZZZZ</name>
<organism evidence="3">
    <name type="scientific">gut metagenome</name>
    <dbReference type="NCBI Taxonomy" id="749906"/>
    <lineage>
        <taxon>unclassified sequences</taxon>
        <taxon>metagenomes</taxon>
        <taxon>organismal metagenomes</taxon>
    </lineage>
</organism>
<accession>J9H1G6</accession>
<dbReference type="EMBL" id="AMCI01000925">
    <property type="protein sequence ID" value="EJX07260.1"/>
    <property type="molecule type" value="Genomic_DNA"/>
</dbReference>
<dbReference type="AlphaFoldDB" id="J9H1G6"/>
<dbReference type="SUPFAM" id="SSF48317">
    <property type="entry name" value="Acid phosphatase/Vanadium-dependent haloperoxidase"/>
    <property type="match status" value="1"/>
</dbReference>
<dbReference type="Gene3D" id="1.20.144.10">
    <property type="entry name" value="Phosphatidic acid phosphatase type 2/haloperoxidase"/>
    <property type="match status" value="1"/>
</dbReference>
<reference evidence="3" key="1">
    <citation type="journal article" date="2012" name="PLoS ONE">
        <title>Gene sets for utilization of primary and secondary nutrition supplies in the distal gut of endangered iberian lynx.</title>
        <authorList>
            <person name="Alcaide M."/>
            <person name="Messina E."/>
            <person name="Richter M."/>
            <person name="Bargiela R."/>
            <person name="Peplies J."/>
            <person name="Huws S.A."/>
            <person name="Newbold C.J."/>
            <person name="Golyshin P.N."/>
            <person name="Simon M.A."/>
            <person name="Lopez G."/>
            <person name="Yakimov M.M."/>
            <person name="Ferrer M."/>
        </authorList>
    </citation>
    <scope>NUCLEOTIDE SEQUENCE</scope>
</reference>
<proteinExistence type="predicted"/>
<dbReference type="SMART" id="SM00014">
    <property type="entry name" value="acidPPc"/>
    <property type="match status" value="1"/>
</dbReference>
<dbReference type="GO" id="GO:0008962">
    <property type="term" value="F:phosphatidylglycerophosphatase activity"/>
    <property type="evidence" value="ECO:0007669"/>
    <property type="project" value="UniProtKB-EC"/>
</dbReference>
<dbReference type="Pfam" id="PF01569">
    <property type="entry name" value="PAP2"/>
    <property type="match status" value="1"/>
</dbReference>
<dbReference type="GO" id="GO:0030288">
    <property type="term" value="C:outer membrane-bounded periplasmic space"/>
    <property type="evidence" value="ECO:0007669"/>
    <property type="project" value="InterPro"/>
</dbReference>
<feature type="region of interest" description="Disordered" evidence="1">
    <location>
        <begin position="1"/>
        <end position="25"/>
    </location>
</feature>
<evidence type="ECO:0000313" key="3">
    <source>
        <dbReference type="EMBL" id="EJX07260.1"/>
    </source>
</evidence>
<dbReference type="InterPro" id="IPR000326">
    <property type="entry name" value="PAP2/HPO"/>
</dbReference>
<evidence type="ECO:0000259" key="2">
    <source>
        <dbReference type="SMART" id="SM00014"/>
    </source>
</evidence>